<dbReference type="NCBIfam" id="NF004162">
    <property type="entry name" value="PRK05627.1-5"/>
    <property type="match status" value="1"/>
</dbReference>
<evidence type="ECO:0000259" key="16">
    <source>
        <dbReference type="SMART" id="SM00904"/>
    </source>
</evidence>
<dbReference type="InterPro" id="IPR014729">
    <property type="entry name" value="Rossmann-like_a/b/a_fold"/>
</dbReference>
<keyword evidence="10 15" id="KW-0274">FAD</keyword>
<comment type="pathway">
    <text evidence="2 15">Cofactor biosynthesis; FAD biosynthesis; FAD from FMN: step 1/1.</text>
</comment>
<sequence length="310" mass="35429">MNIYRSLDDFKTLERPVVTLGTFDGVHFGHRKIIQRLLEIARSIDGETVLLTFFPHPRMILHPESNHPKLINTLDEKIDLLKQAGIQHLIIIPFTRDFSNLNSSEFIEDILVKKIGTKKLVIGYDHRFGKDREGSFEHLKMYGPQYGFEVEEIPEQDVNDVAVSSTKIREALLKGNVSAADEFLGYNFRLSGRVVKGDQIGRKIGFPTANLYVEESYKLIPSDGIYAVKVHIDEEQFGGMLYIGHRPTINGMTHNIEVNIFNFNRDIYTQSITIEFIEFIRNDEKFNGLEELTAQLKKDEVNAKSVLSGI</sequence>
<dbReference type="Gene3D" id="2.40.30.30">
    <property type="entry name" value="Riboflavin kinase-like"/>
    <property type="match status" value="1"/>
</dbReference>
<keyword evidence="6 15" id="KW-0808">Transferase</keyword>
<evidence type="ECO:0000256" key="2">
    <source>
        <dbReference type="ARBA" id="ARBA00004726"/>
    </source>
</evidence>
<proteinExistence type="inferred from homology"/>
<comment type="catalytic activity">
    <reaction evidence="13 15">
        <text>riboflavin + ATP = FMN + ADP + H(+)</text>
        <dbReference type="Rhea" id="RHEA:14357"/>
        <dbReference type="ChEBI" id="CHEBI:15378"/>
        <dbReference type="ChEBI" id="CHEBI:30616"/>
        <dbReference type="ChEBI" id="CHEBI:57986"/>
        <dbReference type="ChEBI" id="CHEBI:58210"/>
        <dbReference type="ChEBI" id="CHEBI:456216"/>
        <dbReference type="EC" id="2.7.1.26"/>
    </reaction>
</comment>
<name>A0A2S4ZXK5_9SPHI</name>
<dbReference type="AlphaFoldDB" id="A0A2S4ZXK5"/>
<dbReference type="Pfam" id="PF01687">
    <property type="entry name" value="Flavokinase"/>
    <property type="match status" value="1"/>
</dbReference>
<keyword evidence="12" id="KW-0511">Multifunctional enzyme</keyword>
<dbReference type="EC" id="2.7.7.2" evidence="15"/>
<evidence type="ECO:0000256" key="3">
    <source>
        <dbReference type="ARBA" id="ARBA00005201"/>
    </source>
</evidence>
<dbReference type="InterPro" id="IPR015865">
    <property type="entry name" value="Riboflavin_kinase_bac/euk"/>
</dbReference>
<accession>A0A2S4ZXK5</accession>
<dbReference type="PANTHER" id="PTHR22749:SF6">
    <property type="entry name" value="RIBOFLAVIN KINASE"/>
    <property type="match status" value="1"/>
</dbReference>
<dbReference type="Pfam" id="PF06574">
    <property type="entry name" value="FAD_syn"/>
    <property type="match status" value="1"/>
</dbReference>
<evidence type="ECO:0000256" key="4">
    <source>
        <dbReference type="ARBA" id="ARBA00022630"/>
    </source>
</evidence>
<keyword evidence="4 15" id="KW-0285">Flavoprotein</keyword>
<dbReference type="EC" id="2.7.1.26" evidence="15"/>
<comment type="function">
    <text evidence="1">Catalyzes the phosphorylation of riboflavin to FMN followed by the adenylation of FMN to FAD.</text>
</comment>
<evidence type="ECO:0000256" key="15">
    <source>
        <dbReference type="PIRNR" id="PIRNR004491"/>
    </source>
</evidence>
<keyword evidence="9 15" id="KW-0418">Kinase</keyword>
<dbReference type="NCBIfam" id="NF004160">
    <property type="entry name" value="PRK05627.1-3"/>
    <property type="match status" value="1"/>
</dbReference>
<evidence type="ECO:0000313" key="17">
    <source>
        <dbReference type="EMBL" id="POY35016.1"/>
    </source>
</evidence>
<keyword evidence="5 15" id="KW-0288">FMN</keyword>
<keyword evidence="7 15" id="KW-0548">Nucleotidyltransferase</keyword>
<evidence type="ECO:0000256" key="12">
    <source>
        <dbReference type="ARBA" id="ARBA00023268"/>
    </source>
</evidence>
<dbReference type="GO" id="GO:0005524">
    <property type="term" value="F:ATP binding"/>
    <property type="evidence" value="ECO:0007669"/>
    <property type="project" value="UniProtKB-UniRule"/>
</dbReference>
<dbReference type="SMART" id="SM00904">
    <property type="entry name" value="Flavokinase"/>
    <property type="match status" value="1"/>
</dbReference>
<comment type="catalytic activity">
    <reaction evidence="14 15">
        <text>FMN + ATP + H(+) = FAD + diphosphate</text>
        <dbReference type="Rhea" id="RHEA:17237"/>
        <dbReference type="ChEBI" id="CHEBI:15378"/>
        <dbReference type="ChEBI" id="CHEBI:30616"/>
        <dbReference type="ChEBI" id="CHEBI:33019"/>
        <dbReference type="ChEBI" id="CHEBI:57692"/>
        <dbReference type="ChEBI" id="CHEBI:58210"/>
        <dbReference type="EC" id="2.7.7.2"/>
    </reaction>
</comment>
<dbReference type="FunFam" id="3.40.50.620:FF:000021">
    <property type="entry name" value="Riboflavin biosynthesis protein"/>
    <property type="match status" value="1"/>
</dbReference>
<comment type="pathway">
    <text evidence="3 15">Cofactor biosynthesis; FMN biosynthesis; FMN from riboflavin (ATP route): step 1/1.</text>
</comment>
<dbReference type="InterPro" id="IPR023468">
    <property type="entry name" value="Riboflavin_kinase"/>
</dbReference>
<evidence type="ECO:0000256" key="11">
    <source>
        <dbReference type="ARBA" id="ARBA00022840"/>
    </source>
</evidence>
<organism evidence="17 18">
    <name type="scientific">Solitalea longa</name>
    <dbReference type="NCBI Taxonomy" id="2079460"/>
    <lineage>
        <taxon>Bacteria</taxon>
        <taxon>Pseudomonadati</taxon>
        <taxon>Bacteroidota</taxon>
        <taxon>Sphingobacteriia</taxon>
        <taxon>Sphingobacteriales</taxon>
        <taxon>Sphingobacteriaceae</taxon>
        <taxon>Solitalea</taxon>
    </lineage>
</organism>
<keyword evidence="11 15" id="KW-0067">ATP-binding</keyword>
<dbReference type="OrthoDB" id="9803667at2"/>
<dbReference type="UniPathway" id="UPA00277">
    <property type="reaction ID" value="UER00407"/>
</dbReference>
<dbReference type="GO" id="GO:0003919">
    <property type="term" value="F:FMN adenylyltransferase activity"/>
    <property type="evidence" value="ECO:0007669"/>
    <property type="project" value="UniProtKB-UniRule"/>
</dbReference>
<feature type="domain" description="Riboflavin kinase" evidence="16">
    <location>
        <begin position="183"/>
        <end position="308"/>
    </location>
</feature>
<reference evidence="17 18" key="1">
    <citation type="submission" date="2018-01" db="EMBL/GenBank/DDBJ databases">
        <authorList>
            <person name="Gaut B.S."/>
            <person name="Morton B.R."/>
            <person name="Clegg M.T."/>
            <person name="Duvall M.R."/>
        </authorList>
    </citation>
    <scope>NUCLEOTIDE SEQUENCE [LARGE SCALE GENOMIC DNA]</scope>
    <source>
        <strain evidence="17 18">HR-AV</strain>
    </source>
</reference>
<dbReference type="GO" id="GO:0008531">
    <property type="term" value="F:riboflavin kinase activity"/>
    <property type="evidence" value="ECO:0007669"/>
    <property type="project" value="UniProtKB-UniRule"/>
</dbReference>
<evidence type="ECO:0000256" key="9">
    <source>
        <dbReference type="ARBA" id="ARBA00022777"/>
    </source>
</evidence>
<dbReference type="GO" id="GO:0009231">
    <property type="term" value="P:riboflavin biosynthetic process"/>
    <property type="evidence" value="ECO:0007669"/>
    <property type="project" value="InterPro"/>
</dbReference>
<dbReference type="InterPro" id="IPR015864">
    <property type="entry name" value="FAD_synthase"/>
</dbReference>
<evidence type="ECO:0000256" key="6">
    <source>
        <dbReference type="ARBA" id="ARBA00022679"/>
    </source>
</evidence>
<dbReference type="RefSeq" id="WP_103790428.1">
    <property type="nucleotide sequence ID" value="NZ_PQVF01000015.1"/>
</dbReference>
<dbReference type="PANTHER" id="PTHR22749">
    <property type="entry name" value="RIBOFLAVIN KINASE/FMN ADENYLYLTRANSFERASE"/>
    <property type="match status" value="1"/>
</dbReference>
<dbReference type="GO" id="GO:0006747">
    <property type="term" value="P:FAD biosynthetic process"/>
    <property type="evidence" value="ECO:0007669"/>
    <property type="project" value="UniProtKB-UniRule"/>
</dbReference>
<evidence type="ECO:0000256" key="13">
    <source>
        <dbReference type="ARBA" id="ARBA00047880"/>
    </source>
</evidence>
<dbReference type="InterPro" id="IPR002606">
    <property type="entry name" value="Riboflavin_kinase_bac"/>
</dbReference>
<evidence type="ECO:0000313" key="18">
    <source>
        <dbReference type="Proteomes" id="UP000236893"/>
    </source>
</evidence>
<keyword evidence="18" id="KW-1185">Reference proteome</keyword>
<evidence type="ECO:0000256" key="1">
    <source>
        <dbReference type="ARBA" id="ARBA00002121"/>
    </source>
</evidence>
<protein>
    <recommendedName>
        <fullName evidence="15">Riboflavin biosynthesis protein</fullName>
    </recommendedName>
    <domain>
        <recommendedName>
            <fullName evidence="15">Riboflavin kinase</fullName>
            <ecNumber evidence="15">2.7.1.26</ecNumber>
        </recommendedName>
        <alternativeName>
            <fullName evidence="15">Flavokinase</fullName>
        </alternativeName>
    </domain>
    <domain>
        <recommendedName>
            <fullName evidence="15">FMN adenylyltransferase</fullName>
            <ecNumber evidence="15">2.7.7.2</ecNumber>
        </recommendedName>
        <alternativeName>
            <fullName evidence="15">FAD pyrophosphorylase</fullName>
        </alternativeName>
        <alternativeName>
            <fullName evidence="15">FAD synthase</fullName>
        </alternativeName>
    </domain>
</protein>
<dbReference type="SUPFAM" id="SSF52374">
    <property type="entry name" value="Nucleotidylyl transferase"/>
    <property type="match status" value="1"/>
</dbReference>
<dbReference type="SUPFAM" id="SSF82114">
    <property type="entry name" value="Riboflavin kinase-like"/>
    <property type="match status" value="1"/>
</dbReference>
<dbReference type="GO" id="GO:0009398">
    <property type="term" value="P:FMN biosynthetic process"/>
    <property type="evidence" value="ECO:0007669"/>
    <property type="project" value="UniProtKB-UniRule"/>
</dbReference>
<comment type="caution">
    <text evidence="17">The sequence shown here is derived from an EMBL/GenBank/DDBJ whole genome shotgun (WGS) entry which is preliminary data.</text>
</comment>
<evidence type="ECO:0000256" key="7">
    <source>
        <dbReference type="ARBA" id="ARBA00022695"/>
    </source>
</evidence>
<dbReference type="EMBL" id="PQVF01000015">
    <property type="protein sequence ID" value="POY35016.1"/>
    <property type="molecule type" value="Genomic_DNA"/>
</dbReference>
<dbReference type="Gene3D" id="3.40.50.620">
    <property type="entry name" value="HUPs"/>
    <property type="match status" value="1"/>
</dbReference>
<evidence type="ECO:0000256" key="10">
    <source>
        <dbReference type="ARBA" id="ARBA00022827"/>
    </source>
</evidence>
<evidence type="ECO:0000256" key="5">
    <source>
        <dbReference type="ARBA" id="ARBA00022643"/>
    </source>
</evidence>
<gene>
    <name evidence="17" type="ORF">C3K47_17315</name>
</gene>
<evidence type="ECO:0000256" key="8">
    <source>
        <dbReference type="ARBA" id="ARBA00022741"/>
    </source>
</evidence>
<dbReference type="CDD" id="cd02064">
    <property type="entry name" value="FAD_synthetase_N"/>
    <property type="match status" value="1"/>
</dbReference>
<dbReference type="FunFam" id="2.40.30.30:FF:000003">
    <property type="entry name" value="Riboflavin biosynthesis protein"/>
    <property type="match status" value="1"/>
</dbReference>
<dbReference type="Proteomes" id="UP000236893">
    <property type="component" value="Unassembled WGS sequence"/>
</dbReference>
<dbReference type="UniPathway" id="UPA00276">
    <property type="reaction ID" value="UER00406"/>
</dbReference>
<comment type="similarity">
    <text evidence="15">Belongs to the ribF family.</text>
</comment>
<evidence type="ECO:0000256" key="14">
    <source>
        <dbReference type="ARBA" id="ARBA00049494"/>
    </source>
</evidence>
<dbReference type="InterPro" id="IPR023465">
    <property type="entry name" value="Riboflavin_kinase_dom_sf"/>
</dbReference>
<keyword evidence="8 15" id="KW-0547">Nucleotide-binding</keyword>
<dbReference type="PIRSF" id="PIRSF004491">
    <property type="entry name" value="FAD_Synth"/>
    <property type="match status" value="1"/>
</dbReference>
<dbReference type="NCBIfam" id="TIGR00083">
    <property type="entry name" value="ribF"/>
    <property type="match status" value="1"/>
</dbReference>